<protein>
    <submittedName>
        <fullName evidence="8">2'-5'-oligoadenylate synthase-like protein 2</fullName>
    </submittedName>
</protein>
<keyword evidence="2" id="KW-0399">Innate immunity</keyword>
<dbReference type="GO" id="GO:0016020">
    <property type="term" value="C:membrane"/>
    <property type="evidence" value="ECO:0007669"/>
    <property type="project" value="TreeGrafter"/>
</dbReference>
<keyword evidence="3" id="KW-0391">Immunity</keyword>
<evidence type="ECO:0000256" key="5">
    <source>
        <dbReference type="ARBA" id="ARBA00023118"/>
    </source>
</evidence>
<evidence type="ECO:0000256" key="3">
    <source>
        <dbReference type="ARBA" id="ARBA00022859"/>
    </source>
</evidence>
<dbReference type="Gene3D" id="1.10.1410.20">
    <property type="entry name" value="2'-5'-oligoadenylate synthetase 1, domain 2"/>
    <property type="match status" value="1"/>
</dbReference>
<dbReference type="SUPFAM" id="SSF81301">
    <property type="entry name" value="Nucleotidyltransferase"/>
    <property type="match status" value="1"/>
</dbReference>
<dbReference type="KEGG" id="emc:129328939"/>
<dbReference type="PANTHER" id="PTHR11258:SF7">
    <property type="entry name" value="2'-5'-OLIGOADENYLATE SYNTHASE-LIKE PROTEIN 2"/>
    <property type="match status" value="1"/>
</dbReference>
<dbReference type="InterPro" id="IPR018952">
    <property type="entry name" value="2-5-oligoAdlate_synth_1_dom2/C"/>
</dbReference>
<dbReference type="GO" id="GO:0005654">
    <property type="term" value="C:nucleoplasm"/>
    <property type="evidence" value="ECO:0007669"/>
    <property type="project" value="TreeGrafter"/>
</dbReference>
<name>A0AA97J9G4_EUBMA</name>
<evidence type="ECO:0000313" key="7">
    <source>
        <dbReference type="Proteomes" id="UP001190640"/>
    </source>
</evidence>
<organism evidence="7 8">
    <name type="scientific">Eublepharis macularius</name>
    <name type="common">Leopard gecko</name>
    <name type="synonym">Cyrtodactylus macularius</name>
    <dbReference type="NCBI Taxonomy" id="481883"/>
    <lineage>
        <taxon>Eukaryota</taxon>
        <taxon>Metazoa</taxon>
        <taxon>Chordata</taxon>
        <taxon>Craniata</taxon>
        <taxon>Vertebrata</taxon>
        <taxon>Euteleostomi</taxon>
        <taxon>Lepidosauria</taxon>
        <taxon>Squamata</taxon>
        <taxon>Bifurcata</taxon>
        <taxon>Gekkota</taxon>
        <taxon>Eublepharidae</taxon>
        <taxon>Eublepharinae</taxon>
        <taxon>Eublepharis</taxon>
    </lineage>
</organism>
<keyword evidence="7" id="KW-1185">Reference proteome</keyword>
<dbReference type="Gene3D" id="3.10.20.90">
    <property type="entry name" value="Phosphatidylinositol 3-kinase Catalytic Subunit, Chain A, domain 1"/>
    <property type="match status" value="1"/>
</dbReference>
<dbReference type="PANTHER" id="PTHR11258">
    <property type="entry name" value="2-5 OLIGOADENYLATE SYNTHETASE"/>
    <property type="match status" value="1"/>
</dbReference>
<keyword evidence="4" id="KW-0694">RNA-binding</keyword>
<dbReference type="GO" id="GO:0045087">
    <property type="term" value="P:innate immune response"/>
    <property type="evidence" value="ECO:0007669"/>
    <property type="project" value="UniProtKB-KW"/>
</dbReference>
<dbReference type="CDD" id="cd01811">
    <property type="entry name" value="Ubl1_OASL"/>
    <property type="match status" value="1"/>
</dbReference>
<dbReference type="GO" id="GO:0001730">
    <property type="term" value="F:2'-5'-oligoadenylate synthetase activity"/>
    <property type="evidence" value="ECO:0007669"/>
    <property type="project" value="UniProtKB-EC"/>
</dbReference>
<dbReference type="FunFam" id="1.10.1410.20:FF:000001">
    <property type="entry name" value="2'-5'-oligoadenylate synthetase 1"/>
    <property type="match status" value="1"/>
</dbReference>
<dbReference type="SUPFAM" id="SSF54236">
    <property type="entry name" value="Ubiquitin-like"/>
    <property type="match status" value="1"/>
</dbReference>
<dbReference type="GO" id="GO:0005829">
    <property type="term" value="C:cytosol"/>
    <property type="evidence" value="ECO:0007669"/>
    <property type="project" value="TreeGrafter"/>
</dbReference>
<gene>
    <name evidence="8" type="primary">LOC129328939</name>
</gene>
<reference evidence="8" key="1">
    <citation type="submission" date="2025-08" db="UniProtKB">
        <authorList>
            <consortium name="RefSeq"/>
        </authorList>
    </citation>
    <scope>IDENTIFICATION</scope>
    <source>
        <tissue evidence="8">Blood</tissue>
    </source>
</reference>
<evidence type="ECO:0000256" key="4">
    <source>
        <dbReference type="ARBA" id="ARBA00022884"/>
    </source>
</evidence>
<dbReference type="Proteomes" id="UP001190640">
    <property type="component" value="Chromosome 4"/>
</dbReference>
<keyword evidence="5" id="KW-0051">Antiviral defense</keyword>
<dbReference type="GO" id="GO:0003725">
    <property type="term" value="F:double-stranded RNA binding"/>
    <property type="evidence" value="ECO:0007669"/>
    <property type="project" value="TreeGrafter"/>
</dbReference>
<evidence type="ECO:0000256" key="2">
    <source>
        <dbReference type="ARBA" id="ARBA00022588"/>
    </source>
</evidence>
<dbReference type="InterPro" id="IPR043519">
    <property type="entry name" value="NT_sf"/>
</dbReference>
<dbReference type="SUPFAM" id="SSF81631">
    <property type="entry name" value="PAP/OAS1 substrate-binding domain"/>
    <property type="match status" value="1"/>
</dbReference>
<accession>A0AA97J9G4</accession>
<dbReference type="InterPro" id="IPR029071">
    <property type="entry name" value="Ubiquitin-like_domsf"/>
</dbReference>
<dbReference type="GO" id="GO:0045071">
    <property type="term" value="P:negative regulation of viral genome replication"/>
    <property type="evidence" value="ECO:0007669"/>
    <property type="project" value="TreeGrafter"/>
</dbReference>
<proteinExistence type="inferred from homology"/>
<dbReference type="GO" id="GO:0005524">
    <property type="term" value="F:ATP binding"/>
    <property type="evidence" value="ECO:0007669"/>
    <property type="project" value="UniProtKB-KW"/>
</dbReference>
<evidence type="ECO:0000313" key="8">
    <source>
        <dbReference type="RefSeq" id="XP_054834250.1"/>
    </source>
</evidence>
<dbReference type="GO" id="GO:0051607">
    <property type="term" value="P:defense response to virus"/>
    <property type="evidence" value="ECO:0007669"/>
    <property type="project" value="UniProtKB-KW"/>
</dbReference>
<dbReference type="AlphaFoldDB" id="A0AA97J9G4"/>
<evidence type="ECO:0000256" key="1">
    <source>
        <dbReference type="ARBA" id="ARBA00009526"/>
    </source>
</evidence>
<dbReference type="GeneID" id="129328939"/>
<feature type="domain" description="2'-5'-oligoadenylate synthetase 1" evidence="6">
    <location>
        <begin position="159"/>
        <end position="340"/>
    </location>
</feature>
<evidence type="ECO:0000259" key="6">
    <source>
        <dbReference type="Pfam" id="PF10421"/>
    </source>
</evidence>
<dbReference type="Pfam" id="PF10421">
    <property type="entry name" value="OAS1_C"/>
    <property type="match status" value="1"/>
</dbReference>
<sequence length="422" mass="48382">MELYNVPSCDLDGWVAAHLQPSEEFLDNVHAAVQRLCNFLRHNFSIDAKVIKLVKGSCAGQKTVLQDNSDADPILFLHWFSSYEDQRERSECVIDSLKQALIRDERSIAYKVNILSLEVKDKPPRSLTLTLQSKNKKESVQVDIIPAYDVLEQITSTYKPPPKVYVDLIQAIKDPGEFFTSFTELQRNFVKQCPEKLKDLLRLVKYWYKENVKKVHPSSSLPSKFAVELLTIYAWEEGTKRAEEFNMAEGFCAVMKLLVQYKDLCFYWTEYYSLEDPTIGAHVKEKLRGARPVIMDPADPTRNLGMENGWDLLAKEASICQNQLCCKKDDVPVQPWIVQPARAVQVKMKQRNGASQYLSCSPYDTIGQIKEKFGLEGHVSIYEKRTALQEPGVEKTVLQNERTFADYGVFYNTTILQLPTKQ</sequence>
<dbReference type="RefSeq" id="XP_054834250.1">
    <property type="nucleotide sequence ID" value="XM_054978275.1"/>
</dbReference>
<dbReference type="FunFam" id="3.30.460.10:FF:000007">
    <property type="entry name" value="2'-5'-oligoadenylate synthetase 1"/>
    <property type="match status" value="1"/>
</dbReference>
<comment type="similarity">
    <text evidence="1">Belongs to the 2-5A synthase family.</text>
</comment>
<dbReference type="PROSITE" id="PS50152">
    <property type="entry name" value="25A_SYNTH_3"/>
    <property type="match status" value="1"/>
</dbReference>
<dbReference type="Gene3D" id="3.30.460.10">
    <property type="entry name" value="Beta Polymerase, domain 2"/>
    <property type="match status" value="1"/>
</dbReference>